<name>A0A1W2BWE6_9BACT</name>
<keyword evidence="3" id="KW-1185">Reference proteome</keyword>
<dbReference type="AlphaFoldDB" id="A0A1W2BWE6"/>
<dbReference type="InterPro" id="IPR000032">
    <property type="entry name" value="HPr-like"/>
</dbReference>
<reference evidence="2 3" key="1">
    <citation type="submission" date="2017-04" db="EMBL/GenBank/DDBJ databases">
        <authorList>
            <person name="Afonso C.L."/>
            <person name="Miller P.J."/>
            <person name="Scott M.A."/>
            <person name="Spackman E."/>
            <person name="Goraichik I."/>
            <person name="Dimitrov K.M."/>
            <person name="Suarez D.L."/>
            <person name="Swayne D.E."/>
        </authorList>
    </citation>
    <scope>NUCLEOTIDE SEQUENCE [LARGE SCALE GENOMIC DNA]</scope>
    <source>
        <strain evidence="2 3">DSM 3385</strain>
    </source>
</reference>
<evidence type="ECO:0000313" key="2">
    <source>
        <dbReference type="EMBL" id="SMC76848.1"/>
    </source>
</evidence>
<dbReference type="PROSITE" id="PS51350">
    <property type="entry name" value="PTS_HPR_DOM"/>
    <property type="match status" value="1"/>
</dbReference>
<gene>
    <name evidence="2" type="ORF">SAMN02746065_109169</name>
</gene>
<evidence type="ECO:0000313" key="3">
    <source>
        <dbReference type="Proteomes" id="UP000192418"/>
    </source>
</evidence>
<accession>A0A1W2BWE6</accession>
<feature type="domain" description="HPr" evidence="1">
    <location>
        <begin position="1"/>
        <end position="68"/>
    </location>
</feature>
<dbReference type="InterPro" id="IPR035895">
    <property type="entry name" value="HPr-like_sf"/>
</dbReference>
<dbReference type="SUPFAM" id="SSF55594">
    <property type="entry name" value="HPr-like"/>
    <property type="match status" value="1"/>
</dbReference>
<dbReference type="EMBL" id="FWXY01000009">
    <property type="protein sequence ID" value="SMC76848.1"/>
    <property type="molecule type" value="Genomic_DNA"/>
</dbReference>
<evidence type="ECO:0000259" key="1">
    <source>
        <dbReference type="PROSITE" id="PS51350"/>
    </source>
</evidence>
<dbReference type="Proteomes" id="UP000192418">
    <property type="component" value="Unassembled WGS sequence"/>
</dbReference>
<dbReference type="Gene3D" id="3.30.1340.10">
    <property type="entry name" value="HPr-like"/>
    <property type="match status" value="1"/>
</dbReference>
<protein>
    <submittedName>
        <fullName evidence="2">PTS HPr component phosphorylation site</fullName>
    </submittedName>
</protein>
<dbReference type="STRING" id="1121400.SAMN02746065_109169"/>
<organism evidence="2 3">
    <name type="scientific">Desulfocicer vacuolatum DSM 3385</name>
    <dbReference type="NCBI Taxonomy" id="1121400"/>
    <lineage>
        <taxon>Bacteria</taxon>
        <taxon>Pseudomonadati</taxon>
        <taxon>Thermodesulfobacteriota</taxon>
        <taxon>Desulfobacteria</taxon>
        <taxon>Desulfobacterales</taxon>
        <taxon>Desulfobacteraceae</taxon>
        <taxon>Desulfocicer</taxon>
    </lineage>
</organism>
<proteinExistence type="predicted"/>
<sequence length="71" mass="7628">MIAKIARNAEKNIWLGDENYKADAASVIDILSISGTKGKIFVLEAESKKDLPLLDAIVAAFENGFGEMTNG</sequence>